<evidence type="ECO:0000313" key="3">
    <source>
        <dbReference type="EMBL" id="MBC3537847.1"/>
    </source>
</evidence>
<dbReference type="RefSeq" id="WP_186504419.1">
    <property type="nucleotide sequence ID" value="NZ_JACOGK010000045.1"/>
</dbReference>
<feature type="domain" description="Autotransporter" evidence="2">
    <location>
        <begin position="1532"/>
        <end position="1805"/>
    </location>
</feature>
<dbReference type="Gene3D" id="2.40.128.130">
    <property type="entry name" value="Autotransporter beta-domain"/>
    <property type="match status" value="1"/>
</dbReference>
<accession>A0ABR6VLX0</accession>
<evidence type="ECO:0000259" key="2">
    <source>
        <dbReference type="PROSITE" id="PS51208"/>
    </source>
</evidence>
<comment type="caution">
    <text evidence="3">The sequence shown here is derived from an EMBL/GenBank/DDBJ whole genome shotgun (WGS) entry which is preliminary data.</text>
</comment>
<evidence type="ECO:0000313" key="4">
    <source>
        <dbReference type="Proteomes" id="UP000606870"/>
    </source>
</evidence>
<reference evidence="3 4" key="1">
    <citation type="submission" date="2020-08" db="EMBL/GenBank/DDBJ databases">
        <authorList>
            <person name="Liu C."/>
            <person name="Sun Q."/>
        </authorList>
    </citation>
    <scope>NUCLEOTIDE SEQUENCE [LARGE SCALE GENOMIC DNA]</scope>
    <source>
        <strain evidence="3 4">NSJ-59</strain>
    </source>
</reference>
<keyword evidence="4" id="KW-1185">Reference proteome</keyword>
<dbReference type="SMART" id="SM00710">
    <property type="entry name" value="PbH1"/>
    <property type="match status" value="12"/>
</dbReference>
<feature type="chain" id="PRO_5047327737" description="Autotransporter domain-containing protein" evidence="1">
    <location>
        <begin position="29"/>
        <end position="1805"/>
    </location>
</feature>
<dbReference type="InterPro" id="IPR005546">
    <property type="entry name" value="Autotransporte_beta"/>
</dbReference>
<proteinExistence type="predicted"/>
<sequence>MGKKNGVLAACVLASIAGLGFPGTPVQAEGITFSGSSGGSVTVVTSDGSTVISSDGSGSVTITVPITVTISGGTSTGNNDGTTPASGNTLTVDDGSTIDGAIGGSTVTTVEKAMTDSIKADTVSGNTLTISDGTVSNMAAGGLSIAANVTENEANLSVTDSGTASAVVMAGGISGTGNANTNTLSISGGSVSELAAGGVTDYGAASGNKVTMSGGSVYKLVGGASVGGVTTLSNTLIDDFSSLGSRLDYKGTAGGSTENNEVTMSGGSATYVWGAYNWNLTGTAGNADVNGNQVTISDAAVVNGQVVGGEADAGSADDNAVIIKGGTFNGGASGIGPQGMSVIGANTNVAGSGGANTNNSVTISGGTFGETAVQYGNRIIGAYSQSNQEDISGNSVNISGGTFGQAAGSVNYVYGAYDWGTGSTLSKNTVTISGGTLDAKGGYDIILGAYAKTAGTGNTLSGNKVSITGGTVGGSSAADAVQIKGAQIGEGNYDGTASENTVDIDGTKVTFGNISSMEVSGGVVNQGTSTGNQVNVKNATLAASSSLNLIGGEVMGTGTAEGNIVTISDSTLGSETGSGIAVLGGFSASGNATGNTITLTNVTADSASNQNIIIRGGYAAGDATDNTVNISGGTYGTHSQAVQIIGGQAATGKATGNIINYSGGTVSGDMIGGIANANAANDNIINLNGALETTYTLYGGIGATAGTGNTLNVKAGDSVVGSIQNFQKLDIAPDASLTVGEADSANENALNVQQIIHYGSTLTKTGAGMLTVNNTLDTYLGAYTQEAGTTNLNADLNLANKFDIQAGVLNLKDVTMDDLHAKLAADGLTTTNTDDRLTITGINGSLMNTKGSLVTAEGTIVNAGNITVKAGSFIDAQGALNIRGDLSAEASTVTANNATVGGSVSSTNGSTVTLGGSALFLSKVNVDTGSTLTLNGGTLTAAKLSDAVTGGGKVTLDGTATLATTADQIFTDANTTETTAASTNTLTDTANNSVVFKAGTLSLNNDYSYAYLTNVQSVMDKIENSTTSLVMTGNLVDTTGISNAISVANASAIGSNVALDTVTAATNDQNLVIGGTAADTNTTAVSQGFSVAALDLGSADSVIVTGGQSLTLGGSGTTDVISTTSDNAEVSLTDGSNLTIGNSTVGADQTLNVNASVAATDSTVTTNGQTNIEGTVTLTNSTIQANTGTLTVAQDLTTGGTSTITGSVAVAGDIVATAADDGTTATLNVGTDTTAAAVSAKSASLAGGTLYLDPVWQNGDTIGDGSKAALGSVSDAKLVVGNNSTLTLGSTDTSLAEKAFADTGLSWGSDGILSALYVNSSQSLSNNSIVVDSAASSTSGTEYGIFTMGANSLLMVNGSAVTSTAALTNVKSVSMDSSAKLYIDGATSSTTYNILSAASGGDVKTDNTWYADANAATKNILTNNQLLKFIGADGNGTSQFSVTAIAQDASDVYGKAIIDPNVVNAAMAGSGASADFFNNAVNNQVNTTTAQQANAINSQAAMTELGGVQHGLYTANNLFDSAVMNHLADLEQADKDKDIWAHYIHSKEDIDGLALATLGGASYKAQYNGVIVGSDFYTKGNAVAGAAFTYIDGSLDGNTSTATTKNDADYYGLSLYGRLTHGRTNYLGDISWLHGKNDLTQYNSLKELTGSVSSNAFSAGVRAEQNFTAGKGLLTPYIGLRYAHLDFGDYTDSIGVHHDADTANIWLLPVGLRYSLTSQHGNWTIKPIAEAGYLWTLGDRDGVETVSLDGQANAFGFDLADPGTYYGRLGVEAQKGDITYGIGYQYQKGDSVRSNTWMAAVRYKF</sequence>
<keyword evidence="1" id="KW-0732">Signal</keyword>
<organism evidence="3 4">
    <name type="scientific">Megasphaera hominis</name>
    <dbReference type="NCBI Taxonomy" id="159836"/>
    <lineage>
        <taxon>Bacteria</taxon>
        <taxon>Bacillati</taxon>
        <taxon>Bacillota</taxon>
        <taxon>Negativicutes</taxon>
        <taxon>Veillonellales</taxon>
        <taxon>Veillonellaceae</taxon>
        <taxon>Megasphaera</taxon>
    </lineage>
</organism>
<dbReference type="SUPFAM" id="SSF103515">
    <property type="entry name" value="Autotransporter"/>
    <property type="match status" value="1"/>
</dbReference>
<dbReference type="SMART" id="SM00869">
    <property type="entry name" value="Autotransporter"/>
    <property type="match status" value="1"/>
</dbReference>
<name>A0ABR6VLX0_9FIRM</name>
<evidence type="ECO:0000256" key="1">
    <source>
        <dbReference type="SAM" id="SignalP"/>
    </source>
</evidence>
<dbReference type="InterPro" id="IPR006626">
    <property type="entry name" value="PbH1"/>
</dbReference>
<feature type="signal peptide" evidence="1">
    <location>
        <begin position="1"/>
        <end position="28"/>
    </location>
</feature>
<gene>
    <name evidence="3" type="ORF">H8J70_11410</name>
</gene>
<protein>
    <recommendedName>
        <fullName evidence="2">Autotransporter domain-containing protein</fullName>
    </recommendedName>
</protein>
<dbReference type="Proteomes" id="UP000606870">
    <property type="component" value="Unassembled WGS sequence"/>
</dbReference>
<dbReference type="InterPro" id="IPR036709">
    <property type="entry name" value="Autotransporte_beta_dom_sf"/>
</dbReference>
<dbReference type="EMBL" id="JACOGK010000045">
    <property type="protein sequence ID" value="MBC3537847.1"/>
    <property type="molecule type" value="Genomic_DNA"/>
</dbReference>
<dbReference type="PROSITE" id="PS51208">
    <property type="entry name" value="AUTOTRANSPORTER"/>
    <property type="match status" value="1"/>
</dbReference>